<organism evidence="2 3">
    <name type="scientific">Glaciibacter psychrotolerans</name>
    <dbReference type="NCBI Taxonomy" id="670054"/>
    <lineage>
        <taxon>Bacteria</taxon>
        <taxon>Bacillati</taxon>
        <taxon>Actinomycetota</taxon>
        <taxon>Actinomycetes</taxon>
        <taxon>Micrococcales</taxon>
        <taxon>Microbacteriaceae</taxon>
        <taxon>Glaciibacter</taxon>
    </lineage>
</organism>
<feature type="transmembrane region" description="Helical" evidence="1">
    <location>
        <begin position="14"/>
        <end position="32"/>
    </location>
</feature>
<evidence type="ECO:0008006" key="4">
    <source>
        <dbReference type="Google" id="ProtNLM"/>
    </source>
</evidence>
<comment type="caution">
    <text evidence="2">The sequence shown here is derived from an EMBL/GenBank/DDBJ whole genome shotgun (WGS) entry which is preliminary data.</text>
</comment>
<dbReference type="Proteomes" id="UP000537260">
    <property type="component" value="Unassembled WGS sequence"/>
</dbReference>
<protein>
    <recommendedName>
        <fullName evidence="4">DUF3592 domain-containing protein</fullName>
    </recommendedName>
</protein>
<keyword evidence="3" id="KW-1185">Reference proteome</keyword>
<keyword evidence="1" id="KW-0812">Transmembrane</keyword>
<dbReference type="EMBL" id="JACCFM010000001">
    <property type="protein sequence ID" value="NYJ21479.1"/>
    <property type="molecule type" value="Genomic_DNA"/>
</dbReference>
<evidence type="ECO:0000313" key="2">
    <source>
        <dbReference type="EMBL" id="NYJ21479.1"/>
    </source>
</evidence>
<keyword evidence="1" id="KW-0472">Membrane</keyword>
<accession>A0A7Z0EII0</accession>
<feature type="transmembrane region" description="Helical" evidence="1">
    <location>
        <begin position="108"/>
        <end position="130"/>
    </location>
</feature>
<gene>
    <name evidence="2" type="ORF">HNR05_003270</name>
</gene>
<sequence length="132" mass="14459">MNSAHDFLGLLAELFTWIGLVVGGLCLVALLITRSASARWIETDAIVVEEKGGVLRWMSGDGLHECSLTPSQREELQHVEGLRVYYRPGQPERIRFERTGHGEKTARLLTWLMLGLGGGGAVGSIVLLFVEA</sequence>
<evidence type="ECO:0000256" key="1">
    <source>
        <dbReference type="SAM" id="Phobius"/>
    </source>
</evidence>
<dbReference type="RefSeq" id="WP_179580070.1">
    <property type="nucleotide sequence ID" value="NZ_JACCFM010000001.1"/>
</dbReference>
<proteinExistence type="predicted"/>
<dbReference type="AlphaFoldDB" id="A0A7Z0EII0"/>
<keyword evidence="1" id="KW-1133">Transmembrane helix</keyword>
<name>A0A7Z0EII0_9MICO</name>
<reference evidence="2 3" key="1">
    <citation type="submission" date="2020-07" db="EMBL/GenBank/DDBJ databases">
        <title>Sequencing the genomes of 1000 actinobacteria strains.</title>
        <authorList>
            <person name="Klenk H.-P."/>
        </authorList>
    </citation>
    <scope>NUCLEOTIDE SEQUENCE [LARGE SCALE GENOMIC DNA]</scope>
    <source>
        <strain evidence="2 3">LI1</strain>
    </source>
</reference>
<evidence type="ECO:0000313" key="3">
    <source>
        <dbReference type="Proteomes" id="UP000537260"/>
    </source>
</evidence>